<feature type="non-terminal residue" evidence="1">
    <location>
        <position position="383"/>
    </location>
</feature>
<dbReference type="InterPro" id="IPR011990">
    <property type="entry name" value="TPR-like_helical_dom_sf"/>
</dbReference>
<protein>
    <submittedName>
        <fullName evidence="1">Uncharacterized protein</fullName>
    </submittedName>
</protein>
<organism evidence="1 2">
    <name type="scientific">Erysiphe pulchra</name>
    <dbReference type="NCBI Taxonomy" id="225359"/>
    <lineage>
        <taxon>Eukaryota</taxon>
        <taxon>Fungi</taxon>
        <taxon>Dikarya</taxon>
        <taxon>Ascomycota</taxon>
        <taxon>Pezizomycotina</taxon>
        <taxon>Leotiomycetes</taxon>
        <taxon>Erysiphales</taxon>
        <taxon>Erysiphaceae</taxon>
        <taxon>Erysiphe</taxon>
    </lineage>
</organism>
<sequence>MAIEDNQGLRDTWASVAHKWFVLAADRRRCGIKSQLYRDSSPIPSLRQLSLHSRALMSSRRCFNLDDYLCRLFSPFLRDGRTLYHRMQQMEDRMICLYANIHAFRGSEAIVRVSNAALAALDEHLDSKVGVYGVSLAILNITALFDFGSPDNFLRQILDFAAFEGSVESDVQRNYADAKQSAYILTSAAAAVDRLSSPFLCVSDFCVRCFNKIIQCASGVDTFPFLLPYVHVMLVFVWVISQLRVRRIDDDLCSMLEKLLGLDKLDWEKLIVLLNRVAEMHPLPSLPGSPTRVNCVPNGEIWLPEDHMMRGLVWTQWYFIFNDSSRATGDSDVLLTESLATADEERFRAARLLYLGGTIASAYGFMKYDSGSGRFSASTTPPP</sequence>
<reference evidence="1 2" key="1">
    <citation type="submission" date="2017-10" db="EMBL/GenBank/DDBJ databases">
        <title>Development of genomic resources for the powdery mildew, Erysiphe pulchra.</title>
        <authorList>
            <person name="Wadl P.A."/>
            <person name="Mack B.M."/>
            <person name="Moore G."/>
            <person name="Beltz S.B."/>
        </authorList>
    </citation>
    <scope>NUCLEOTIDE SEQUENCE [LARGE SCALE GENOMIC DNA]</scope>
    <source>
        <strain evidence="1">Cflorida</strain>
    </source>
</reference>
<comment type="caution">
    <text evidence="1">The sequence shown here is derived from an EMBL/GenBank/DDBJ whole genome shotgun (WGS) entry which is preliminary data.</text>
</comment>
<accession>A0A2S4PJJ1</accession>
<proteinExistence type="predicted"/>
<dbReference type="SUPFAM" id="SSF48452">
    <property type="entry name" value="TPR-like"/>
    <property type="match status" value="1"/>
</dbReference>
<evidence type="ECO:0000313" key="1">
    <source>
        <dbReference type="EMBL" id="POS82222.1"/>
    </source>
</evidence>
<evidence type="ECO:0000313" key="2">
    <source>
        <dbReference type="Proteomes" id="UP000237438"/>
    </source>
</evidence>
<dbReference type="OrthoDB" id="2017974at2759"/>
<keyword evidence="2" id="KW-1185">Reference proteome</keyword>
<name>A0A2S4PJJ1_9PEZI</name>
<dbReference type="EMBL" id="PEDP01003605">
    <property type="protein sequence ID" value="POS82222.1"/>
    <property type="molecule type" value="Genomic_DNA"/>
</dbReference>
<dbReference type="AlphaFoldDB" id="A0A2S4PJJ1"/>
<gene>
    <name evidence="1" type="ORF">EPUL_006819</name>
</gene>
<dbReference type="Proteomes" id="UP000237438">
    <property type="component" value="Unassembled WGS sequence"/>
</dbReference>
<dbReference type="STRING" id="225359.A0A2S4PJJ1"/>